<evidence type="ECO:0000256" key="1">
    <source>
        <dbReference type="PROSITE-ProRule" id="PRU00042"/>
    </source>
</evidence>
<reference evidence="4" key="1">
    <citation type="journal article" date="2022" name="bioRxiv">
        <title>Sequencing and chromosome-scale assembly of the giantPleurodeles waltlgenome.</title>
        <authorList>
            <person name="Brown T."/>
            <person name="Elewa A."/>
            <person name="Iarovenko S."/>
            <person name="Subramanian E."/>
            <person name="Araus A.J."/>
            <person name="Petzold A."/>
            <person name="Susuki M."/>
            <person name="Suzuki K.-i.T."/>
            <person name="Hayashi T."/>
            <person name="Toyoda A."/>
            <person name="Oliveira C."/>
            <person name="Osipova E."/>
            <person name="Leigh N.D."/>
            <person name="Simon A."/>
            <person name="Yun M.H."/>
        </authorList>
    </citation>
    <scope>NUCLEOTIDE SEQUENCE</scope>
    <source>
        <strain evidence="4">20211129_DDA</strain>
        <tissue evidence="4">Liver</tissue>
    </source>
</reference>
<proteinExistence type="predicted"/>
<keyword evidence="1" id="KW-0479">Metal-binding</keyword>
<feature type="region of interest" description="Disordered" evidence="2">
    <location>
        <begin position="50"/>
        <end position="91"/>
    </location>
</feature>
<keyword evidence="1" id="KW-0863">Zinc-finger</keyword>
<dbReference type="EMBL" id="JANPWB010000001">
    <property type="protein sequence ID" value="KAJ1212379.1"/>
    <property type="molecule type" value="Genomic_DNA"/>
</dbReference>
<dbReference type="PROSITE" id="PS50157">
    <property type="entry name" value="ZINC_FINGER_C2H2_2"/>
    <property type="match status" value="1"/>
</dbReference>
<feature type="compositionally biased region" description="Polar residues" evidence="2">
    <location>
        <begin position="65"/>
        <end position="82"/>
    </location>
</feature>
<accession>A0AAV7WK40</accession>
<evidence type="ECO:0000313" key="5">
    <source>
        <dbReference type="Proteomes" id="UP001066276"/>
    </source>
</evidence>
<sequence length="155" mass="17268">MDRTGQTVRIWKGAVPTLFNEPKHEQKTVSSPQAPQNSLMVAERTSVGGRVLTRWKQAPNEDTPIRSSKSCETQQIGSQHQIDLTGEDPIEHTVHEAHPASKHGSREDRAAPLQESSFICNSCGKNITGYSVFMQHLKLHNSELGRFGKSYGYKV</sequence>
<evidence type="ECO:0000313" key="4">
    <source>
        <dbReference type="EMBL" id="KAJ1212379.1"/>
    </source>
</evidence>
<keyword evidence="5" id="KW-1185">Reference proteome</keyword>
<evidence type="ECO:0000259" key="3">
    <source>
        <dbReference type="PROSITE" id="PS50157"/>
    </source>
</evidence>
<feature type="domain" description="C2H2-type" evidence="3">
    <location>
        <begin position="118"/>
        <end position="145"/>
    </location>
</feature>
<name>A0AAV7WK40_PLEWA</name>
<dbReference type="PROSITE" id="PS00028">
    <property type="entry name" value="ZINC_FINGER_C2H2_1"/>
    <property type="match status" value="1"/>
</dbReference>
<gene>
    <name evidence="4" type="ORF">NDU88_000043</name>
</gene>
<dbReference type="Proteomes" id="UP001066276">
    <property type="component" value="Chromosome 1_1"/>
</dbReference>
<keyword evidence="1" id="KW-0862">Zinc</keyword>
<dbReference type="InterPro" id="IPR013087">
    <property type="entry name" value="Znf_C2H2_type"/>
</dbReference>
<dbReference type="GO" id="GO:0008270">
    <property type="term" value="F:zinc ion binding"/>
    <property type="evidence" value="ECO:0007669"/>
    <property type="project" value="UniProtKB-KW"/>
</dbReference>
<protein>
    <recommendedName>
        <fullName evidence="3">C2H2-type domain-containing protein</fullName>
    </recommendedName>
</protein>
<evidence type="ECO:0000256" key="2">
    <source>
        <dbReference type="SAM" id="MobiDB-lite"/>
    </source>
</evidence>
<organism evidence="4 5">
    <name type="scientific">Pleurodeles waltl</name>
    <name type="common">Iberian ribbed newt</name>
    <dbReference type="NCBI Taxonomy" id="8319"/>
    <lineage>
        <taxon>Eukaryota</taxon>
        <taxon>Metazoa</taxon>
        <taxon>Chordata</taxon>
        <taxon>Craniata</taxon>
        <taxon>Vertebrata</taxon>
        <taxon>Euteleostomi</taxon>
        <taxon>Amphibia</taxon>
        <taxon>Batrachia</taxon>
        <taxon>Caudata</taxon>
        <taxon>Salamandroidea</taxon>
        <taxon>Salamandridae</taxon>
        <taxon>Pleurodelinae</taxon>
        <taxon>Pleurodeles</taxon>
    </lineage>
</organism>
<comment type="caution">
    <text evidence="4">The sequence shown here is derived from an EMBL/GenBank/DDBJ whole genome shotgun (WGS) entry which is preliminary data.</text>
</comment>
<dbReference type="AlphaFoldDB" id="A0AAV7WK40"/>